<proteinExistence type="predicted"/>
<evidence type="ECO:0000313" key="2">
    <source>
        <dbReference type="EMBL" id="JAI17945.1"/>
    </source>
</evidence>
<dbReference type="Gene3D" id="1.10.10.2920">
    <property type="match status" value="1"/>
</dbReference>
<feature type="signal peptide" evidence="1">
    <location>
        <begin position="1"/>
        <end position="22"/>
    </location>
</feature>
<sequence length="74" mass="8493">MNMRMTLTLLVLVVLTTASVSGHVLTEAKRERTHPCRKTGETCFYWCRSWDYTKRSCCELVTSYDLTPPADQCS</sequence>
<organism evidence="2">
    <name type="scientific">Conus tribblei</name>
    <name type="common">Tribble's cone</name>
    <name type="synonym">Splinoconus tribblei</name>
    <dbReference type="NCBI Taxonomy" id="101761"/>
    <lineage>
        <taxon>Eukaryota</taxon>
        <taxon>Metazoa</taxon>
        <taxon>Spiralia</taxon>
        <taxon>Lophotrochozoa</taxon>
        <taxon>Mollusca</taxon>
        <taxon>Gastropoda</taxon>
        <taxon>Caenogastropoda</taxon>
        <taxon>Neogastropoda</taxon>
        <taxon>Conoidea</taxon>
        <taxon>Conidae</taxon>
        <taxon>Conus</taxon>
        <taxon>Splinoconus</taxon>
    </lineage>
</organism>
<keyword evidence="1" id="KW-0732">Signal</keyword>
<accession>A0A0K8TV54</accession>
<dbReference type="AlphaFoldDB" id="A0A0K8TV54"/>
<reference evidence="2" key="1">
    <citation type="submission" date="2015-04" db="EMBL/GenBank/DDBJ databases">
        <authorList>
            <person name="Syromyatnikov M.Y."/>
            <person name="Popov V.N."/>
        </authorList>
    </citation>
    <scope>NUCLEOTIDE SEQUENCE</scope>
    <source>
        <tissue evidence="2">Venom duct</tissue>
    </source>
</reference>
<protein>
    <submittedName>
        <fullName evidence="2">Ctr_K_1 conopeptide</fullName>
    </submittedName>
</protein>
<feature type="chain" id="PRO_5005520327" evidence="1">
    <location>
        <begin position="23"/>
        <end position="74"/>
    </location>
</feature>
<evidence type="ECO:0000256" key="1">
    <source>
        <dbReference type="SAM" id="SignalP"/>
    </source>
</evidence>
<name>A0A0K8TV54_CONTD</name>
<dbReference type="EMBL" id="GCVM01000044">
    <property type="protein sequence ID" value="JAI17945.1"/>
    <property type="molecule type" value="Transcribed_RNA"/>
</dbReference>